<organism evidence="3 4">
    <name type="scientific">Anaeromicropila herbilytica</name>
    <dbReference type="NCBI Taxonomy" id="2785025"/>
    <lineage>
        <taxon>Bacteria</taxon>
        <taxon>Bacillati</taxon>
        <taxon>Bacillota</taxon>
        <taxon>Clostridia</taxon>
        <taxon>Lachnospirales</taxon>
        <taxon>Lachnospiraceae</taxon>
        <taxon>Anaeromicropila</taxon>
    </lineage>
</organism>
<gene>
    <name evidence="3" type="ORF">bsdtb5_15990</name>
</gene>
<dbReference type="Proteomes" id="UP000595897">
    <property type="component" value="Chromosome"/>
</dbReference>
<feature type="domain" description="Prolow-density lipoprotein receptor-related protein 1-like beta-propeller" evidence="2">
    <location>
        <begin position="39"/>
        <end position="319"/>
    </location>
</feature>
<reference evidence="3 4" key="1">
    <citation type="submission" date="2020-11" db="EMBL/GenBank/DDBJ databases">
        <title>Draft genome sequencing of a Lachnospiraceae strain isolated from anoxic soil subjected to BSD treatment.</title>
        <authorList>
            <person name="Uek A."/>
            <person name="Tonouchi A."/>
        </authorList>
    </citation>
    <scope>NUCLEOTIDE SEQUENCE [LARGE SCALE GENOMIC DNA]</scope>
    <source>
        <strain evidence="3 4">TB5</strain>
    </source>
</reference>
<evidence type="ECO:0000256" key="1">
    <source>
        <dbReference type="SAM" id="Phobius"/>
    </source>
</evidence>
<keyword evidence="1" id="KW-0472">Membrane</keyword>
<sequence>MKKLIKFIPFLILPIITMILLAVLYFKTLGNDEEHRVGNQTGNLWNCGLYEEIGDRIYFSNSNDNGALYVMNHKCTHFKKISSDSSAYLNVTNKNIYYSIQDSTIVKSNYESSAINTLSTVGIYRVRLDGTHRSSINDGNCSYLNMNGDSIYYENNSEEEGKQLYSYNLQDKKSTLIADEEIAPVGIYNNRLYYSSEFDGYTLRKINLDNMYSFTLLVGEYHNPIVIGDYIYFISATDNDAIGRCNLDGSNPTILVNESTSAFNLSLSGRYLYYQVNDGANNRLCVMNLSTRKSKDIIRGDFEYLNITSNYLFFRDSKNFTDYVLTVGDNSKLGVFDPPVIK</sequence>
<dbReference type="RefSeq" id="WP_271715536.1">
    <property type="nucleotide sequence ID" value="NZ_AP024169.1"/>
</dbReference>
<keyword evidence="1" id="KW-1133">Transmembrane helix</keyword>
<name>A0A7R7ICU6_9FIRM</name>
<evidence type="ECO:0000313" key="4">
    <source>
        <dbReference type="Proteomes" id="UP000595897"/>
    </source>
</evidence>
<evidence type="ECO:0000259" key="2">
    <source>
        <dbReference type="Pfam" id="PF16472"/>
    </source>
</evidence>
<dbReference type="Pfam" id="PF16472">
    <property type="entry name" value="DUF5050"/>
    <property type="match status" value="1"/>
</dbReference>
<proteinExistence type="predicted"/>
<dbReference type="AlphaFoldDB" id="A0A7R7ICU6"/>
<evidence type="ECO:0000313" key="3">
    <source>
        <dbReference type="EMBL" id="BCN30304.1"/>
    </source>
</evidence>
<dbReference type="InterPro" id="IPR053369">
    <property type="entry name" value="SrfA-induced_signal"/>
</dbReference>
<dbReference type="InterPro" id="IPR032485">
    <property type="entry name" value="LRP1-like_beta_prop"/>
</dbReference>
<dbReference type="InterPro" id="IPR011042">
    <property type="entry name" value="6-blade_b-propeller_TolB-like"/>
</dbReference>
<dbReference type="SUPFAM" id="SSF63825">
    <property type="entry name" value="YWTD domain"/>
    <property type="match status" value="1"/>
</dbReference>
<dbReference type="KEGG" id="ahb:bsdtb5_15990"/>
<dbReference type="PANTHER" id="PTHR32256:SF17">
    <property type="entry name" value="EGF-LIKE DOMAIN-CONTAINING PROTEIN"/>
    <property type="match status" value="1"/>
</dbReference>
<protein>
    <recommendedName>
        <fullName evidence="2">Prolow-density lipoprotein receptor-related protein 1-like beta-propeller domain-containing protein</fullName>
    </recommendedName>
</protein>
<dbReference type="PANTHER" id="PTHR32256">
    <property type="match status" value="1"/>
</dbReference>
<dbReference type="Gene3D" id="2.120.10.30">
    <property type="entry name" value="TolB, C-terminal domain"/>
    <property type="match status" value="1"/>
</dbReference>
<keyword evidence="4" id="KW-1185">Reference proteome</keyword>
<feature type="transmembrane region" description="Helical" evidence="1">
    <location>
        <begin position="7"/>
        <end position="26"/>
    </location>
</feature>
<dbReference type="EMBL" id="AP024169">
    <property type="protein sequence ID" value="BCN30304.1"/>
    <property type="molecule type" value="Genomic_DNA"/>
</dbReference>
<keyword evidence="1" id="KW-0812">Transmembrane</keyword>
<accession>A0A7R7ICU6</accession>